<keyword evidence="3" id="KW-1185">Reference proteome</keyword>
<reference evidence="2 3" key="1">
    <citation type="journal article" date="2010" name="Stand. Genomic Sci.">
        <title>Complete genome sequence of Segniliparus rotundus type strain (CDC 1076).</title>
        <authorList>
            <person name="Sikorski J."/>
            <person name="Lapidus A."/>
            <person name="Copeland A."/>
            <person name="Misra M."/>
            <person name="Glavina Del Rio T."/>
            <person name="Nolan M."/>
            <person name="Lucas S."/>
            <person name="Chen F."/>
            <person name="Tice H."/>
            <person name="Cheng J.F."/>
            <person name="Jando M."/>
            <person name="Schneider S."/>
            <person name="Bruce D."/>
            <person name="Goodwin L."/>
            <person name="Pitluck S."/>
            <person name="Liolios K."/>
            <person name="Mikhailova N."/>
            <person name="Pati A."/>
            <person name="Ivanova N."/>
            <person name="Mavromatis K."/>
            <person name="Chen A."/>
            <person name="Palaniappan K."/>
            <person name="Chertkov O."/>
            <person name="Land M."/>
            <person name="Hauser L."/>
            <person name="Chang Y.J."/>
            <person name="Jeffries C.D."/>
            <person name="Brettin T."/>
            <person name="Detter J.C."/>
            <person name="Han C."/>
            <person name="Rohde M."/>
            <person name="Goker M."/>
            <person name="Bristow J."/>
            <person name="Eisen J.A."/>
            <person name="Markowitz V."/>
            <person name="Hugenholtz P."/>
            <person name="Kyrpides N.C."/>
            <person name="Klenk H.P."/>
        </authorList>
    </citation>
    <scope>NUCLEOTIDE SEQUENCE [LARGE SCALE GENOMIC DNA]</scope>
    <source>
        <strain evidence="3">ATCC BAA-972 / CDC 1076 / CIP 108378 / DSM 44985 / JCM 13578</strain>
    </source>
</reference>
<keyword evidence="1" id="KW-0812">Transmembrane</keyword>
<evidence type="ECO:0000313" key="3">
    <source>
        <dbReference type="Proteomes" id="UP000002247"/>
    </source>
</evidence>
<feature type="transmembrane region" description="Helical" evidence="1">
    <location>
        <begin position="23"/>
        <end position="45"/>
    </location>
</feature>
<keyword evidence="1" id="KW-1133">Transmembrane helix</keyword>
<gene>
    <name evidence="2" type="ordered locus">Srot_2854</name>
</gene>
<dbReference type="HOGENOM" id="CLU_1495211_0_0_11"/>
<organism evidence="2 3">
    <name type="scientific">Segniliparus rotundus (strain ATCC BAA-972 / CDC 1076 / CIP 108378 / DSM 44985 / JCM 13578)</name>
    <dbReference type="NCBI Taxonomy" id="640132"/>
    <lineage>
        <taxon>Bacteria</taxon>
        <taxon>Bacillati</taxon>
        <taxon>Actinomycetota</taxon>
        <taxon>Actinomycetes</taxon>
        <taxon>Mycobacteriales</taxon>
        <taxon>Segniliparaceae</taxon>
        <taxon>Segniliparus</taxon>
    </lineage>
</organism>
<dbReference type="InterPro" id="IPR024495">
    <property type="entry name" value="DUF2771"/>
</dbReference>
<keyword evidence="1" id="KW-0472">Membrane</keyword>
<sequence>MPAPEARRRTRAAYADRVFKKPAFILGAVAAIAVVTAVVSTTLALRAPKEAPAVSVWVSSGTYTTVEPLQYCDIDLKNCVAELGSTQPAHIAVGPNDRVLVSVPKEVAKGWLLDLVWYRETPKGAEVDHPQPQTFLKKDDAAYAVWIEPRGDGWRLRSLSIVTPSQVLDPEKDDVLWAGTWLVCTDDCQLEKVRVGG</sequence>
<proteinExistence type="predicted"/>
<name>D6ZDM8_SEGRD</name>
<dbReference type="AlphaFoldDB" id="D6ZDM8"/>
<evidence type="ECO:0000256" key="1">
    <source>
        <dbReference type="SAM" id="Phobius"/>
    </source>
</evidence>
<accession>D6ZDM8</accession>
<dbReference type="STRING" id="640132.Srot_2854"/>
<protein>
    <recommendedName>
        <fullName evidence="4">DUF2771 domain-containing protein</fullName>
    </recommendedName>
</protein>
<dbReference type="Pfam" id="PF10969">
    <property type="entry name" value="DUF2771"/>
    <property type="match status" value="1"/>
</dbReference>
<dbReference type="KEGG" id="srt:Srot_2854"/>
<evidence type="ECO:0000313" key="2">
    <source>
        <dbReference type="EMBL" id="ADG99285.1"/>
    </source>
</evidence>
<evidence type="ECO:0008006" key="4">
    <source>
        <dbReference type="Google" id="ProtNLM"/>
    </source>
</evidence>
<dbReference type="EMBL" id="CP001958">
    <property type="protein sequence ID" value="ADG99285.1"/>
    <property type="molecule type" value="Genomic_DNA"/>
</dbReference>
<dbReference type="Proteomes" id="UP000002247">
    <property type="component" value="Chromosome"/>
</dbReference>